<accession>A0A4R0P9S6</accession>
<evidence type="ECO:0008006" key="3">
    <source>
        <dbReference type="Google" id="ProtNLM"/>
    </source>
</evidence>
<dbReference type="EMBL" id="SJSN01000001">
    <property type="protein sequence ID" value="TCD12972.1"/>
    <property type="molecule type" value="Genomic_DNA"/>
</dbReference>
<dbReference type="Proteomes" id="UP000291485">
    <property type="component" value="Unassembled WGS sequence"/>
</dbReference>
<evidence type="ECO:0000313" key="1">
    <source>
        <dbReference type="EMBL" id="TCD12972.1"/>
    </source>
</evidence>
<organism evidence="1 2">
    <name type="scientific">Pedobacter frigidisoli</name>
    <dbReference type="NCBI Taxonomy" id="2530455"/>
    <lineage>
        <taxon>Bacteria</taxon>
        <taxon>Pseudomonadati</taxon>
        <taxon>Bacteroidota</taxon>
        <taxon>Sphingobacteriia</taxon>
        <taxon>Sphingobacteriales</taxon>
        <taxon>Sphingobacteriaceae</taxon>
        <taxon>Pedobacter</taxon>
    </lineage>
</organism>
<gene>
    <name evidence="1" type="ORF">EZ449_02695</name>
</gene>
<sequence>MNDPNKEAQKGNILWSDNNLNKSGRRAHYMVFIKPHDAHYFVGAMITHAKGFNNIELEENHFEKSDANGKNYKVYFDRSLIVGNPLFKSLEWRPFEKVGQLTEEGIAFVENEILKFAPAFYVDNAN</sequence>
<dbReference type="AlphaFoldDB" id="A0A4R0P9S6"/>
<comment type="caution">
    <text evidence="1">The sequence shown here is derived from an EMBL/GenBank/DDBJ whole genome shotgun (WGS) entry which is preliminary data.</text>
</comment>
<protein>
    <recommendedName>
        <fullName evidence="3">PemK-like, MazF-like toxin of type II toxin-antitoxin system</fullName>
    </recommendedName>
</protein>
<keyword evidence="2" id="KW-1185">Reference proteome</keyword>
<evidence type="ECO:0000313" key="2">
    <source>
        <dbReference type="Proteomes" id="UP000291485"/>
    </source>
</evidence>
<dbReference type="OrthoDB" id="1375729at2"/>
<name>A0A4R0P9S6_9SPHI</name>
<proteinExistence type="predicted"/>
<reference evidence="1 2" key="1">
    <citation type="submission" date="2019-02" db="EMBL/GenBank/DDBJ databases">
        <title>Pedobacter sp. RP-3-11 sp. nov., isolated from Arctic soil.</title>
        <authorList>
            <person name="Dahal R.H."/>
        </authorList>
    </citation>
    <scope>NUCLEOTIDE SEQUENCE [LARGE SCALE GENOMIC DNA]</scope>
    <source>
        <strain evidence="1 2">RP-3-11</strain>
    </source>
</reference>
<dbReference type="RefSeq" id="WP_131556405.1">
    <property type="nucleotide sequence ID" value="NZ_SJSN01000001.1"/>
</dbReference>